<keyword evidence="3" id="KW-1185">Reference proteome</keyword>
<evidence type="ECO:0000313" key="3">
    <source>
        <dbReference type="Proteomes" id="UP000199647"/>
    </source>
</evidence>
<protein>
    <recommendedName>
        <fullName evidence="4">DUF4164 family protein</fullName>
    </recommendedName>
</protein>
<accession>A0A1H8Z4F5</accession>
<evidence type="ECO:0000256" key="1">
    <source>
        <dbReference type="SAM" id="Coils"/>
    </source>
</evidence>
<dbReference type="InterPro" id="IPR025310">
    <property type="entry name" value="DUF4164"/>
</dbReference>
<feature type="coiled-coil region" evidence="1">
    <location>
        <begin position="2"/>
        <end position="58"/>
    </location>
</feature>
<dbReference type="STRING" id="1855383.SAMN05216548_10136"/>
<dbReference type="EMBL" id="FOFG01000001">
    <property type="protein sequence ID" value="SEP59300.1"/>
    <property type="molecule type" value="Genomic_DNA"/>
</dbReference>
<organism evidence="2 3">
    <name type="scientific">Faunimonas pinastri</name>
    <dbReference type="NCBI Taxonomy" id="1855383"/>
    <lineage>
        <taxon>Bacteria</taxon>
        <taxon>Pseudomonadati</taxon>
        <taxon>Pseudomonadota</taxon>
        <taxon>Alphaproteobacteria</taxon>
        <taxon>Hyphomicrobiales</taxon>
        <taxon>Afifellaceae</taxon>
        <taxon>Faunimonas</taxon>
    </lineage>
</organism>
<reference evidence="2 3" key="1">
    <citation type="submission" date="2016-10" db="EMBL/GenBank/DDBJ databases">
        <authorList>
            <person name="de Groot N.N."/>
        </authorList>
    </citation>
    <scope>NUCLEOTIDE SEQUENCE [LARGE SCALE GENOMIC DNA]</scope>
    <source>
        <strain evidence="2 3">A52C2</strain>
    </source>
</reference>
<dbReference type="AlphaFoldDB" id="A0A1H8Z4F5"/>
<sequence>MASAAERAVQRLDQALRQLEEAVEEKVGGLTQGVATEIQTLNADRARLAESLDRSESRVRRLDNVNRDVSRRLVMAMETIRAALASDGKG</sequence>
<dbReference type="Pfam" id="PF13747">
    <property type="entry name" value="DUF4164"/>
    <property type="match status" value="1"/>
</dbReference>
<evidence type="ECO:0000313" key="2">
    <source>
        <dbReference type="EMBL" id="SEP59300.1"/>
    </source>
</evidence>
<gene>
    <name evidence="2" type="ORF">SAMN05216548_10136</name>
</gene>
<name>A0A1H8Z4F5_9HYPH</name>
<dbReference type="OrthoDB" id="8001694at2"/>
<evidence type="ECO:0008006" key="4">
    <source>
        <dbReference type="Google" id="ProtNLM"/>
    </source>
</evidence>
<dbReference type="Proteomes" id="UP000199647">
    <property type="component" value="Unassembled WGS sequence"/>
</dbReference>
<keyword evidence="1" id="KW-0175">Coiled coil</keyword>
<dbReference type="RefSeq" id="WP_092494580.1">
    <property type="nucleotide sequence ID" value="NZ_FOFG01000001.1"/>
</dbReference>
<proteinExistence type="predicted"/>